<evidence type="ECO:0000259" key="4">
    <source>
        <dbReference type="Pfam" id="PF10342"/>
    </source>
</evidence>
<feature type="signal peptide" evidence="3">
    <location>
        <begin position="1"/>
        <end position="17"/>
    </location>
</feature>
<dbReference type="Pfam" id="PF10342">
    <property type="entry name" value="Kre9_KNH"/>
    <property type="match status" value="1"/>
</dbReference>
<sequence length="216" mass="21981">MFSKFVVALTLASTAFATVFITEPFGVTTYAAGKEATIRWKDDGNAPSLAEFGPAKISIYVGNSRQQTSLQLLADDIDVSKNSSLAFTPNATIGPNSSEYFIRVESLSLKDPSQPTIPALAFSARFTLTGMTGTFSAAVQSQIAGQSTAPLPSVTSTTTSTTTSATSTSSSSSRSSTGTASNASASPSTGSAMGIVNPHAGLAGALLSALVGITLF</sequence>
<dbReference type="AlphaFoldDB" id="A0A8H7XR12"/>
<dbReference type="PANTHER" id="PTHR28154:SF1">
    <property type="entry name" value="CELL WALL SYNTHESIS PROTEIN KNH1-RELATED"/>
    <property type="match status" value="1"/>
</dbReference>
<dbReference type="OrthoDB" id="2432613at2759"/>
<evidence type="ECO:0000256" key="1">
    <source>
        <dbReference type="ARBA" id="ARBA00022729"/>
    </source>
</evidence>
<dbReference type="InterPro" id="IPR045328">
    <property type="entry name" value="Kre9/Knh1"/>
</dbReference>
<evidence type="ECO:0000256" key="3">
    <source>
        <dbReference type="SAM" id="SignalP"/>
    </source>
</evidence>
<feature type="domain" description="Yeast cell wall synthesis Kre9/Knh1-like N-terminal" evidence="4">
    <location>
        <begin position="28"/>
        <end position="127"/>
    </location>
</feature>
<comment type="caution">
    <text evidence="5">The sequence shown here is derived from an EMBL/GenBank/DDBJ whole genome shotgun (WGS) entry which is preliminary data.</text>
</comment>
<protein>
    <recommendedName>
        <fullName evidence="4">Yeast cell wall synthesis Kre9/Knh1-like N-terminal domain-containing protein</fullName>
    </recommendedName>
</protein>
<dbReference type="GO" id="GO:0042546">
    <property type="term" value="P:cell wall biogenesis"/>
    <property type="evidence" value="ECO:0007669"/>
    <property type="project" value="InterPro"/>
</dbReference>
<reference evidence="5" key="1">
    <citation type="submission" date="2021-02" db="EMBL/GenBank/DDBJ databases">
        <title>Psilocybe cubensis genome.</title>
        <authorList>
            <person name="Mckernan K.J."/>
            <person name="Crawford S."/>
            <person name="Trippe A."/>
            <person name="Kane L.T."/>
            <person name="Mclaughlin S."/>
        </authorList>
    </citation>
    <scope>NUCLEOTIDE SEQUENCE [LARGE SCALE GENOMIC DNA]</scope>
    <source>
        <strain evidence="5">MGC-MH-2018</strain>
    </source>
</reference>
<feature type="chain" id="PRO_5034730898" description="Yeast cell wall synthesis Kre9/Knh1-like N-terminal domain-containing protein" evidence="3">
    <location>
        <begin position="18"/>
        <end position="216"/>
    </location>
</feature>
<feature type="region of interest" description="Disordered" evidence="2">
    <location>
        <begin position="146"/>
        <end position="189"/>
    </location>
</feature>
<dbReference type="GO" id="GO:0006078">
    <property type="term" value="P:(1-&gt;6)-beta-D-glucan biosynthetic process"/>
    <property type="evidence" value="ECO:0007669"/>
    <property type="project" value="InterPro"/>
</dbReference>
<accession>A0A8H7XR12</accession>
<dbReference type="PANTHER" id="PTHR28154">
    <property type="entry name" value="CELL WALL SYNTHESIS PROTEIN KNH1-RELATED"/>
    <property type="match status" value="1"/>
</dbReference>
<dbReference type="EMBL" id="JAFIQS010000009">
    <property type="protein sequence ID" value="KAG5165881.1"/>
    <property type="molecule type" value="Genomic_DNA"/>
</dbReference>
<evidence type="ECO:0000256" key="2">
    <source>
        <dbReference type="SAM" id="MobiDB-lite"/>
    </source>
</evidence>
<dbReference type="InterPro" id="IPR018466">
    <property type="entry name" value="Kre9/Knh1-like_N"/>
</dbReference>
<organism evidence="5">
    <name type="scientific">Psilocybe cubensis</name>
    <name type="common">Psychedelic mushroom</name>
    <name type="synonym">Stropharia cubensis</name>
    <dbReference type="NCBI Taxonomy" id="181762"/>
    <lineage>
        <taxon>Eukaryota</taxon>
        <taxon>Fungi</taxon>
        <taxon>Dikarya</taxon>
        <taxon>Basidiomycota</taxon>
        <taxon>Agaricomycotina</taxon>
        <taxon>Agaricomycetes</taxon>
        <taxon>Agaricomycetidae</taxon>
        <taxon>Agaricales</taxon>
        <taxon>Agaricineae</taxon>
        <taxon>Strophariaceae</taxon>
        <taxon>Psilocybe</taxon>
    </lineage>
</organism>
<feature type="compositionally biased region" description="Low complexity" evidence="2">
    <location>
        <begin position="147"/>
        <end position="189"/>
    </location>
</feature>
<evidence type="ECO:0000313" key="5">
    <source>
        <dbReference type="EMBL" id="KAG5165881.1"/>
    </source>
</evidence>
<gene>
    <name evidence="5" type="ORF">JR316_009467</name>
</gene>
<proteinExistence type="predicted"/>
<keyword evidence="1 3" id="KW-0732">Signal</keyword>
<name>A0A8H7XR12_PSICU</name>